<keyword evidence="1" id="KW-0812">Transmembrane</keyword>
<keyword evidence="1" id="KW-1133">Transmembrane helix</keyword>
<sequence length="175" mass="18808">MDLFTNMPELFPLMRGGGAFLVAIGLGILVGSFGRGRWPFGGLLAGAAIGILIMAVGGATRLIFDEGVRTPIWQWAVLGIAMLVEVYLVSVVAQKFPDTESRPFWMWLLFVVGAHFLILGPSHGPICALLAVLCMTNAWIGLRATTVDLRVSWAIDGMLKIGAGALMVAVSYRFV</sequence>
<dbReference type="AlphaFoldDB" id="A0A540WVN9"/>
<feature type="transmembrane region" description="Helical" evidence="1">
    <location>
        <begin position="72"/>
        <end position="92"/>
    </location>
</feature>
<reference evidence="2 3" key="1">
    <citation type="submission" date="2019-06" db="EMBL/GenBank/DDBJ databases">
        <authorList>
            <person name="Livingstone P."/>
            <person name="Whitworth D."/>
        </authorList>
    </citation>
    <scope>NUCLEOTIDE SEQUENCE [LARGE SCALE GENOMIC DNA]</scope>
    <source>
        <strain evidence="2 3">AM401</strain>
    </source>
</reference>
<proteinExistence type="predicted"/>
<dbReference type="Pfam" id="PF20313">
    <property type="entry name" value="DUF6609"/>
    <property type="match status" value="1"/>
</dbReference>
<dbReference type="InterPro" id="IPR046717">
    <property type="entry name" value="DUF6609"/>
</dbReference>
<protein>
    <submittedName>
        <fullName evidence="2">Uncharacterized protein</fullName>
    </submittedName>
</protein>
<evidence type="ECO:0000256" key="1">
    <source>
        <dbReference type="SAM" id="Phobius"/>
    </source>
</evidence>
<name>A0A540WVN9_9BACT</name>
<keyword evidence="1" id="KW-0472">Membrane</keyword>
<dbReference type="Proteomes" id="UP000315369">
    <property type="component" value="Unassembled WGS sequence"/>
</dbReference>
<feature type="transmembrane region" description="Helical" evidence="1">
    <location>
        <begin position="157"/>
        <end position="174"/>
    </location>
</feature>
<dbReference type="EMBL" id="VIFM01000113">
    <property type="protein sequence ID" value="TQF13085.1"/>
    <property type="molecule type" value="Genomic_DNA"/>
</dbReference>
<feature type="transmembrane region" description="Helical" evidence="1">
    <location>
        <begin position="104"/>
        <end position="120"/>
    </location>
</feature>
<feature type="transmembrane region" description="Helical" evidence="1">
    <location>
        <begin position="12"/>
        <end position="33"/>
    </location>
</feature>
<dbReference type="OrthoDB" id="3531426at2"/>
<comment type="caution">
    <text evidence="2">The sequence shown here is derived from an EMBL/GenBank/DDBJ whole genome shotgun (WGS) entry which is preliminary data.</text>
</comment>
<keyword evidence="3" id="KW-1185">Reference proteome</keyword>
<organism evidence="2 3">
    <name type="scientific">Myxococcus llanfairpwllgwyngyllgogerychwyrndrobwllllantysiliogogogochensis</name>
    <dbReference type="NCBI Taxonomy" id="2590453"/>
    <lineage>
        <taxon>Bacteria</taxon>
        <taxon>Pseudomonadati</taxon>
        <taxon>Myxococcota</taxon>
        <taxon>Myxococcia</taxon>
        <taxon>Myxococcales</taxon>
        <taxon>Cystobacterineae</taxon>
        <taxon>Myxococcaceae</taxon>
        <taxon>Myxococcus</taxon>
    </lineage>
</organism>
<evidence type="ECO:0000313" key="2">
    <source>
        <dbReference type="EMBL" id="TQF13085.1"/>
    </source>
</evidence>
<dbReference type="RefSeq" id="WP_141645207.1">
    <property type="nucleotide sequence ID" value="NZ_VIFM01000113.1"/>
</dbReference>
<accession>A0A540WVN9</accession>
<evidence type="ECO:0000313" key="3">
    <source>
        <dbReference type="Proteomes" id="UP000315369"/>
    </source>
</evidence>
<feature type="transmembrane region" description="Helical" evidence="1">
    <location>
        <begin position="40"/>
        <end position="60"/>
    </location>
</feature>
<gene>
    <name evidence="2" type="ORF">FJV41_25800</name>
</gene>